<evidence type="ECO:0000256" key="1">
    <source>
        <dbReference type="SAM" id="Phobius"/>
    </source>
</evidence>
<proteinExistence type="predicted"/>
<dbReference type="Proteomes" id="UP000623842">
    <property type="component" value="Unassembled WGS sequence"/>
</dbReference>
<reference evidence="2" key="1">
    <citation type="journal article" date="2014" name="Int. J. Syst. Evol. Microbiol.">
        <title>Complete genome sequence of Corynebacterium casei LMG S-19264T (=DSM 44701T), isolated from a smear-ripened cheese.</title>
        <authorList>
            <consortium name="US DOE Joint Genome Institute (JGI-PGF)"/>
            <person name="Walter F."/>
            <person name="Albersmeier A."/>
            <person name="Kalinowski J."/>
            <person name="Ruckert C."/>
        </authorList>
    </citation>
    <scope>NUCLEOTIDE SEQUENCE</scope>
    <source>
        <strain evidence="2">KCTC 42731</strain>
    </source>
</reference>
<evidence type="ECO:0000313" key="3">
    <source>
        <dbReference type="Proteomes" id="UP000623842"/>
    </source>
</evidence>
<keyword evidence="1" id="KW-1133">Transmembrane helix</keyword>
<keyword evidence="1" id="KW-0812">Transmembrane</keyword>
<keyword evidence="3" id="KW-1185">Reference proteome</keyword>
<accession>A0A919BD47</accession>
<organism evidence="2 3">
    <name type="scientific">Thalassotalea marina</name>
    <dbReference type="NCBI Taxonomy" id="1673741"/>
    <lineage>
        <taxon>Bacteria</taxon>
        <taxon>Pseudomonadati</taxon>
        <taxon>Pseudomonadota</taxon>
        <taxon>Gammaproteobacteria</taxon>
        <taxon>Alteromonadales</taxon>
        <taxon>Colwelliaceae</taxon>
        <taxon>Thalassotalea</taxon>
    </lineage>
</organism>
<dbReference type="EMBL" id="BNCK01000001">
    <property type="protein sequence ID" value="GHF80871.1"/>
    <property type="molecule type" value="Genomic_DNA"/>
</dbReference>
<protein>
    <submittedName>
        <fullName evidence="2">Uncharacterized protein</fullName>
    </submittedName>
</protein>
<dbReference type="RefSeq" id="WP_189767147.1">
    <property type="nucleotide sequence ID" value="NZ_BNCK01000001.1"/>
</dbReference>
<comment type="caution">
    <text evidence="2">The sequence shown here is derived from an EMBL/GenBank/DDBJ whole genome shotgun (WGS) entry which is preliminary data.</text>
</comment>
<evidence type="ECO:0000313" key="2">
    <source>
        <dbReference type="EMBL" id="GHF80871.1"/>
    </source>
</evidence>
<dbReference type="AlphaFoldDB" id="A0A919BD47"/>
<reference evidence="2" key="2">
    <citation type="submission" date="2020-09" db="EMBL/GenBank/DDBJ databases">
        <authorList>
            <person name="Sun Q."/>
            <person name="Kim S."/>
        </authorList>
    </citation>
    <scope>NUCLEOTIDE SEQUENCE</scope>
    <source>
        <strain evidence="2">KCTC 42731</strain>
    </source>
</reference>
<sequence>MTTQTKNNVETENNTASISILTRILCQFGHYFDGQIWKIGTSGKEKIDGLQRKKFAFLIVSKEHYSEINQTFPVDDPAQLKKILKIQYPNNKNYRYFIWPLKNGQSHVTIWHFKSNCPEAYIMLPETMLLSKISLDKQCTVVIQRSEKLPKLFVSCSGNSLHSIIEKGLIKSPELFHTAIGEAEQRKAIYIDEQELLKIFAIGLSRVGLSELASFVKVTSKLDVSNQLKAFVIPLSVICSLYLLVSSGYLLFKGYSLEKGIDELSVSANSSLQVKTSVAELSQRYKTLKLFLQDKFPESTVWQLIFTLFNDAEFSNIRLEDGRYVLRGSTEKSTKLLNIINESGMAHDAKFDFPVRKNRGKEVFVISFIHNDSTKLVERASGGY</sequence>
<feature type="transmembrane region" description="Helical" evidence="1">
    <location>
        <begin position="231"/>
        <end position="252"/>
    </location>
</feature>
<keyword evidence="1" id="KW-0472">Membrane</keyword>
<name>A0A919BD47_9GAMM</name>
<gene>
    <name evidence="2" type="ORF">GCM10017161_05230</name>
</gene>